<dbReference type="InterPro" id="IPR036322">
    <property type="entry name" value="WD40_repeat_dom_sf"/>
</dbReference>
<dbReference type="PANTHER" id="PTHR15728:SF0">
    <property type="entry name" value="PAN2-PAN3 DEADENYLATION COMPLEX CATALYTIC SUBUNIT PAN2"/>
    <property type="match status" value="1"/>
</dbReference>
<dbReference type="Gene3D" id="2.130.10.10">
    <property type="entry name" value="YVTN repeat-like/Quinoprotein amine dehydrogenase"/>
    <property type="match status" value="1"/>
</dbReference>
<keyword evidence="4" id="KW-1185">Reference proteome</keyword>
<sequence>MAYRYPDMGSPNDSNDDAYVSDFPQPYGANNPDAEYVKKAGVLVDEADEFGVTAITFDKYEELIWMGHAGGLVTSFYGPDMKKYTSFRVHATEAIRDIVTFDEGIYVLSKTQLRHQIRRGIPKFTHTSMHMSDMQCLFQAGRTKLLMGGHQNTLIEFDVAQMYETVVPITEDGCAVLRSGGGSLVACGSANGMVNLRDIRTPAISTHIFRAHTGCLSDLDMQGNMLISSGFTDTDSAQVPEQFVVVWDVRHLNGTGAWTIPVASPPLLLHFLPSVSGKATALSSDGHVTILHVNEPSEADKQSVFQVDTQGSFCSVMDVSSTSQAFVFGDEAGHLHLFSSKHNDKPVFNNFSRETEFATPFRIPRAGFNDPTFRIPSVPCPPLASGTMPFNVLPDEFFRRVFRRPKPIDPELLRTIRMQGPIGYAPNPNNRTHNLYPYIDDNLDDLNKSRVLSVKPPKEYQKIVIVYNKNEPNAELESLNKTGLPGIQATLPNSYCNPMLQDSFSKHWTGRRAHRATPTSSCKLSAPCPRRLRLD</sequence>
<dbReference type="GO" id="GO:0000932">
    <property type="term" value="C:P-body"/>
    <property type="evidence" value="ECO:0007669"/>
    <property type="project" value="TreeGrafter"/>
</dbReference>
<evidence type="ECO:0000256" key="1">
    <source>
        <dbReference type="SAM" id="MobiDB-lite"/>
    </source>
</evidence>
<protein>
    <recommendedName>
        <fullName evidence="2">PAN2-PAN3 deadenylation complex catalytic subunit PAN2 N-terminal domain-containing protein</fullName>
    </recommendedName>
</protein>
<dbReference type="Pfam" id="PF20770">
    <property type="entry name" value="PAN2_N"/>
    <property type="match status" value="1"/>
</dbReference>
<dbReference type="Proteomes" id="UP000324832">
    <property type="component" value="Unassembled WGS sequence"/>
</dbReference>
<evidence type="ECO:0000259" key="2">
    <source>
        <dbReference type="Pfam" id="PF20770"/>
    </source>
</evidence>
<evidence type="ECO:0000313" key="4">
    <source>
        <dbReference type="Proteomes" id="UP000324832"/>
    </source>
</evidence>
<dbReference type="GO" id="GO:0000289">
    <property type="term" value="P:nuclear-transcribed mRNA poly(A) tail shortening"/>
    <property type="evidence" value="ECO:0007669"/>
    <property type="project" value="TreeGrafter"/>
</dbReference>
<dbReference type="GO" id="GO:0031251">
    <property type="term" value="C:PAN complex"/>
    <property type="evidence" value="ECO:0007669"/>
    <property type="project" value="TreeGrafter"/>
</dbReference>
<proteinExistence type="predicted"/>
<feature type="region of interest" description="Disordered" evidence="1">
    <location>
        <begin position="1"/>
        <end position="24"/>
    </location>
</feature>
<reference evidence="3 4" key="1">
    <citation type="submission" date="2017-07" db="EMBL/GenBank/DDBJ databases">
        <authorList>
            <person name="Talla V."/>
            <person name="Backstrom N."/>
        </authorList>
    </citation>
    <scope>NUCLEOTIDE SEQUENCE [LARGE SCALE GENOMIC DNA]</scope>
</reference>
<dbReference type="SUPFAM" id="SSF50978">
    <property type="entry name" value="WD40 repeat-like"/>
    <property type="match status" value="1"/>
</dbReference>
<accession>A0A5E4QD43</accession>
<gene>
    <name evidence="3" type="ORF">LSINAPIS_LOCUS7340</name>
</gene>
<dbReference type="InterPro" id="IPR048841">
    <property type="entry name" value="PAN2_N"/>
</dbReference>
<dbReference type="EMBL" id="FZQP02002404">
    <property type="protein sequence ID" value="VVC95678.1"/>
    <property type="molecule type" value="Genomic_DNA"/>
</dbReference>
<feature type="domain" description="PAN2-PAN3 deadenylation complex catalytic subunit PAN2 N-terminal" evidence="2">
    <location>
        <begin position="52"/>
        <end position="338"/>
    </location>
</feature>
<dbReference type="GO" id="GO:0004535">
    <property type="term" value="F:poly(A)-specific ribonuclease activity"/>
    <property type="evidence" value="ECO:0007669"/>
    <property type="project" value="TreeGrafter"/>
</dbReference>
<dbReference type="PANTHER" id="PTHR15728">
    <property type="entry name" value="DEADENYLATION COMPLEX CATALYTIC SUBUNIT PAN2"/>
    <property type="match status" value="1"/>
</dbReference>
<dbReference type="AlphaFoldDB" id="A0A5E4QD43"/>
<dbReference type="InterPro" id="IPR015943">
    <property type="entry name" value="WD40/YVTN_repeat-like_dom_sf"/>
</dbReference>
<dbReference type="InterPro" id="IPR050785">
    <property type="entry name" value="PAN2-PAN3_catalytic_subunit"/>
</dbReference>
<name>A0A5E4QD43_9NEOP</name>
<organism evidence="3 4">
    <name type="scientific">Leptidea sinapis</name>
    <dbReference type="NCBI Taxonomy" id="189913"/>
    <lineage>
        <taxon>Eukaryota</taxon>
        <taxon>Metazoa</taxon>
        <taxon>Ecdysozoa</taxon>
        <taxon>Arthropoda</taxon>
        <taxon>Hexapoda</taxon>
        <taxon>Insecta</taxon>
        <taxon>Pterygota</taxon>
        <taxon>Neoptera</taxon>
        <taxon>Endopterygota</taxon>
        <taxon>Lepidoptera</taxon>
        <taxon>Glossata</taxon>
        <taxon>Ditrysia</taxon>
        <taxon>Papilionoidea</taxon>
        <taxon>Pieridae</taxon>
        <taxon>Dismorphiinae</taxon>
        <taxon>Leptidea</taxon>
    </lineage>
</organism>
<evidence type="ECO:0000313" key="3">
    <source>
        <dbReference type="EMBL" id="VVC95678.1"/>
    </source>
</evidence>